<comment type="caution">
    <text evidence="9">The sequence shown here is derived from an EMBL/GenBank/DDBJ whole genome shotgun (WGS) entry which is preliminary data.</text>
</comment>
<gene>
    <name evidence="9" type="ORF">BCR26_05975</name>
</gene>
<evidence type="ECO:0000256" key="2">
    <source>
        <dbReference type="ARBA" id="ARBA00022525"/>
    </source>
</evidence>
<evidence type="ECO:0000256" key="4">
    <source>
        <dbReference type="ARBA" id="ARBA00023088"/>
    </source>
</evidence>
<feature type="chain" id="PRO_5039529106" description="Gram-positive cocci surface proteins LPxTG domain-containing protein" evidence="7">
    <location>
        <begin position="23"/>
        <end position="437"/>
    </location>
</feature>
<feature type="transmembrane region" description="Helical" evidence="6">
    <location>
        <begin position="409"/>
        <end position="426"/>
    </location>
</feature>
<dbReference type="STRING" id="762845.BCR26_05975"/>
<keyword evidence="2" id="KW-0964">Secreted</keyword>
<keyword evidence="6" id="KW-0812">Transmembrane</keyword>
<name>A0A1E5KT43_9ENTE</name>
<evidence type="ECO:0000256" key="1">
    <source>
        <dbReference type="ARBA" id="ARBA00022512"/>
    </source>
</evidence>
<dbReference type="EMBL" id="MIEK01000067">
    <property type="protein sequence ID" value="OEH81055.1"/>
    <property type="molecule type" value="Genomic_DNA"/>
</dbReference>
<organism evidence="9 10">
    <name type="scientific">Enterococcus rivorum</name>
    <dbReference type="NCBI Taxonomy" id="762845"/>
    <lineage>
        <taxon>Bacteria</taxon>
        <taxon>Bacillati</taxon>
        <taxon>Bacillota</taxon>
        <taxon>Bacilli</taxon>
        <taxon>Lactobacillales</taxon>
        <taxon>Enterococcaceae</taxon>
        <taxon>Enterococcus</taxon>
    </lineage>
</organism>
<dbReference type="InterPro" id="IPR019931">
    <property type="entry name" value="LPXTG_anchor"/>
</dbReference>
<evidence type="ECO:0000256" key="6">
    <source>
        <dbReference type="SAM" id="Phobius"/>
    </source>
</evidence>
<keyword evidence="3 7" id="KW-0732">Signal</keyword>
<protein>
    <recommendedName>
        <fullName evidence="8">Gram-positive cocci surface proteins LPxTG domain-containing protein</fullName>
    </recommendedName>
</protein>
<keyword evidence="6" id="KW-0472">Membrane</keyword>
<feature type="region of interest" description="Disordered" evidence="5">
    <location>
        <begin position="52"/>
        <end position="74"/>
    </location>
</feature>
<accession>A0A1E5KT43</accession>
<dbReference type="Proteomes" id="UP000095256">
    <property type="component" value="Unassembled WGS sequence"/>
</dbReference>
<dbReference type="AlphaFoldDB" id="A0A1E5KT43"/>
<dbReference type="Pfam" id="PF00746">
    <property type="entry name" value="Gram_pos_anchor"/>
    <property type="match status" value="1"/>
</dbReference>
<keyword evidence="1" id="KW-0134">Cell wall</keyword>
<evidence type="ECO:0000256" key="5">
    <source>
        <dbReference type="SAM" id="MobiDB-lite"/>
    </source>
</evidence>
<dbReference type="NCBIfam" id="TIGR01167">
    <property type="entry name" value="LPXTG_anchor"/>
    <property type="match status" value="1"/>
</dbReference>
<evidence type="ECO:0000256" key="7">
    <source>
        <dbReference type="SAM" id="SignalP"/>
    </source>
</evidence>
<sequence>MKKGIYLFSSALLLMSAFPLTAFGEEEITEDSSVVANENNMEVEIIQHDEVEGIQENQPKQTEELPEMKTESSSEDLIVIDNLDENNQEITEGQKTETIEVQTEKRNPRAISPESGIEIPDYDGKLVDKENTITDVEKGKVTAEYAFMPQINSDTEVIVSGNYTKENDTFNFMLNDNQQGKISIIYKNVGTYNGKVIDLKVSFDAWTLMKAFEKNGTYSAYLNLSSSSTAIYMKGLRALTANYYFLDNLTGLNATISGFFNFTDIDNNQYLDIYDNANIKNFYAAKDNVLYYKVNENFISIGDYFGKNALDSEKDKKYWLTYTYDKTSHFTITFNELREKISGYSALFDYSYAAPVVIETQQKKVAKESLPITQNMTYNPQKSQTFLEPVSVQREEQSLLPATGEKEQSMFLVAGSLLLSFMFFLLKKEHKNGLNGK</sequence>
<keyword evidence="4" id="KW-0572">Peptidoglycan-anchor</keyword>
<keyword evidence="6" id="KW-1133">Transmembrane helix</keyword>
<evidence type="ECO:0000313" key="10">
    <source>
        <dbReference type="Proteomes" id="UP000095256"/>
    </source>
</evidence>
<evidence type="ECO:0000313" key="9">
    <source>
        <dbReference type="EMBL" id="OEH81055.1"/>
    </source>
</evidence>
<feature type="signal peptide" evidence="7">
    <location>
        <begin position="1"/>
        <end position="22"/>
    </location>
</feature>
<proteinExistence type="predicted"/>
<dbReference type="RefSeq" id="WP_069700043.1">
    <property type="nucleotide sequence ID" value="NZ_JAGGMA010000005.1"/>
</dbReference>
<keyword evidence="10" id="KW-1185">Reference proteome</keyword>
<dbReference type="OrthoDB" id="2324663at2"/>
<feature type="compositionally biased region" description="Basic and acidic residues" evidence="5">
    <location>
        <begin position="61"/>
        <end position="72"/>
    </location>
</feature>
<reference evidence="9 10" key="1">
    <citation type="submission" date="2016-09" db="EMBL/GenBank/DDBJ databases">
        <authorList>
            <person name="Capua I."/>
            <person name="De Benedictis P."/>
            <person name="Joannis T."/>
            <person name="Lombin L.H."/>
            <person name="Cattoli G."/>
        </authorList>
    </citation>
    <scope>NUCLEOTIDE SEQUENCE [LARGE SCALE GENOMIC DNA]</scope>
    <source>
        <strain evidence="9 10">LMG 25899</strain>
    </source>
</reference>
<evidence type="ECO:0000259" key="8">
    <source>
        <dbReference type="Pfam" id="PF00746"/>
    </source>
</evidence>
<feature type="domain" description="Gram-positive cocci surface proteins LPxTG" evidence="8">
    <location>
        <begin position="400"/>
        <end position="432"/>
    </location>
</feature>
<evidence type="ECO:0000256" key="3">
    <source>
        <dbReference type="ARBA" id="ARBA00022729"/>
    </source>
</evidence>